<sequence>MLRLKYPDKDNIREFNTAEVSIPTISFSQLDVSLLRIGQVRQVVEEQMHVSLSSLELVYGGRKLNKVDKLLSDYGIRPNTVPTMHLLPITKPRASSDVMMSVDNKLESAKANEQLKKFIANFPTLHVALQDPAVLTQLKGFASKLSNQDFDLMLALLPADAPQIESAQFRERLLQPETLPEYLKTRPELAGFLNSLLVRDSSGKFRIDPKNLGGIPDLYNLDDQPEMDLDFQAPSLIVGPPTATAPVPPPPTQPLITEEMLSLALAQTAQASTARQTTGQVPGNMTENLRIMRDMGFTNETACLRALQTSNGDLEAAVNLIVTSDIF</sequence>
<dbReference type="InterPro" id="IPR009060">
    <property type="entry name" value="UBA-like_sf"/>
</dbReference>
<dbReference type="PROSITE" id="PS50030">
    <property type="entry name" value="UBA"/>
    <property type="match status" value="1"/>
</dbReference>
<protein>
    <recommendedName>
        <fullName evidence="1">UBA domain-containing protein</fullName>
    </recommendedName>
</protein>
<reference evidence="2 3" key="1">
    <citation type="journal article" date="2023" name="BMC Biol.">
        <title>The compact genome of the sponge Oopsacas minuta (Hexactinellida) is lacking key metazoan core genes.</title>
        <authorList>
            <person name="Santini S."/>
            <person name="Schenkelaars Q."/>
            <person name="Jourda C."/>
            <person name="Duchesne M."/>
            <person name="Belahbib H."/>
            <person name="Rocher C."/>
            <person name="Selva M."/>
            <person name="Riesgo A."/>
            <person name="Vervoort M."/>
            <person name="Leys S.P."/>
            <person name="Kodjabachian L."/>
            <person name="Le Bivic A."/>
            <person name="Borchiellini C."/>
            <person name="Claverie J.M."/>
            <person name="Renard E."/>
        </authorList>
    </citation>
    <scope>NUCLEOTIDE SEQUENCE [LARGE SCALE GENOMIC DNA]</scope>
    <source>
        <strain evidence="2">SPO-2</strain>
    </source>
</reference>
<feature type="domain" description="UBA" evidence="1">
    <location>
        <begin position="284"/>
        <end position="324"/>
    </location>
</feature>
<dbReference type="SMART" id="SM00165">
    <property type="entry name" value="UBA"/>
    <property type="match status" value="1"/>
</dbReference>
<dbReference type="InterPro" id="IPR029071">
    <property type="entry name" value="Ubiquitin-like_domsf"/>
</dbReference>
<dbReference type="Pfam" id="PF00627">
    <property type="entry name" value="UBA"/>
    <property type="match status" value="1"/>
</dbReference>
<dbReference type="CDD" id="cd17039">
    <property type="entry name" value="Ubl_ubiquitin_like"/>
    <property type="match status" value="1"/>
</dbReference>
<keyword evidence="3" id="KW-1185">Reference proteome</keyword>
<organism evidence="2 3">
    <name type="scientific">Oopsacas minuta</name>
    <dbReference type="NCBI Taxonomy" id="111878"/>
    <lineage>
        <taxon>Eukaryota</taxon>
        <taxon>Metazoa</taxon>
        <taxon>Porifera</taxon>
        <taxon>Hexactinellida</taxon>
        <taxon>Hexasterophora</taxon>
        <taxon>Lyssacinosida</taxon>
        <taxon>Leucopsacidae</taxon>
        <taxon>Oopsacas</taxon>
    </lineage>
</organism>
<dbReference type="InterPro" id="IPR015940">
    <property type="entry name" value="UBA"/>
</dbReference>
<comment type="caution">
    <text evidence="2">The sequence shown here is derived from an EMBL/GenBank/DDBJ whole genome shotgun (WGS) entry which is preliminary data.</text>
</comment>
<accession>A0AAV7JCU7</accession>
<dbReference type="Gene3D" id="3.10.20.90">
    <property type="entry name" value="Phosphatidylinositol 3-kinase Catalytic Subunit, Chain A, domain 1"/>
    <property type="match status" value="1"/>
</dbReference>
<dbReference type="InterPro" id="IPR047878">
    <property type="entry name" value="UBL7_UBA"/>
</dbReference>
<dbReference type="CDD" id="cd14326">
    <property type="entry name" value="UBA_UBL7"/>
    <property type="match status" value="1"/>
</dbReference>
<dbReference type="Gene3D" id="1.10.8.10">
    <property type="entry name" value="DNA helicase RuvA subunit, C-terminal domain"/>
    <property type="match status" value="1"/>
</dbReference>
<evidence type="ECO:0000259" key="1">
    <source>
        <dbReference type="PROSITE" id="PS50030"/>
    </source>
</evidence>
<evidence type="ECO:0000313" key="3">
    <source>
        <dbReference type="Proteomes" id="UP001165289"/>
    </source>
</evidence>
<proteinExistence type="predicted"/>
<dbReference type="SUPFAM" id="SSF46934">
    <property type="entry name" value="UBA-like"/>
    <property type="match status" value="1"/>
</dbReference>
<dbReference type="EMBL" id="JAKMXF010000354">
    <property type="protein sequence ID" value="KAI6646605.1"/>
    <property type="molecule type" value="Genomic_DNA"/>
</dbReference>
<gene>
    <name evidence="2" type="ORF">LOD99_12726</name>
</gene>
<evidence type="ECO:0000313" key="2">
    <source>
        <dbReference type="EMBL" id="KAI6646605.1"/>
    </source>
</evidence>
<dbReference type="Proteomes" id="UP001165289">
    <property type="component" value="Unassembled WGS sequence"/>
</dbReference>
<dbReference type="AlphaFoldDB" id="A0AAV7JCU7"/>
<dbReference type="SUPFAM" id="SSF54236">
    <property type="entry name" value="Ubiquitin-like"/>
    <property type="match status" value="1"/>
</dbReference>
<name>A0AAV7JCU7_9METZ</name>